<reference evidence="1" key="2">
    <citation type="journal article" date="2023" name="IMA Fungus">
        <title>Comparative genomic study of the Penicillium genus elucidates a diverse pangenome and 15 lateral gene transfer events.</title>
        <authorList>
            <person name="Petersen C."/>
            <person name="Sorensen T."/>
            <person name="Nielsen M.R."/>
            <person name="Sondergaard T.E."/>
            <person name="Sorensen J.L."/>
            <person name="Fitzpatrick D.A."/>
            <person name="Frisvad J.C."/>
            <person name="Nielsen K.L."/>
        </authorList>
    </citation>
    <scope>NUCLEOTIDE SEQUENCE</scope>
    <source>
        <strain evidence="1">IBT 16849</strain>
    </source>
</reference>
<dbReference type="Proteomes" id="UP001150879">
    <property type="component" value="Unassembled WGS sequence"/>
</dbReference>
<accession>A0A9W9JN78</accession>
<dbReference type="EMBL" id="JAPQKP010000003">
    <property type="protein sequence ID" value="KAJ5200113.1"/>
    <property type="molecule type" value="Genomic_DNA"/>
</dbReference>
<comment type="caution">
    <text evidence="1">The sequence shown here is derived from an EMBL/GenBank/DDBJ whole genome shotgun (WGS) entry which is preliminary data.</text>
</comment>
<gene>
    <name evidence="1" type="ORF">N7472_005317</name>
</gene>
<reference evidence="1" key="1">
    <citation type="submission" date="2022-11" db="EMBL/GenBank/DDBJ databases">
        <authorList>
            <person name="Petersen C."/>
        </authorList>
    </citation>
    <scope>NUCLEOTIDE SEQUENCE</scope>
    <source>
        <strain evidence="1">IBT 16849</strain>
    </source>
</reference>
<evidence type="ECO:0000313" key="1">
    <source>
        <dbReference type="EMBL" id="KAJ5200113.1"/>
    </source>
</evidence>
<organism evidence="1 2">
    <name type="scientific">Penicillium cf. griseofulvum</name>
    <dbReference type="NCBI Taxonomy" id="2972120"/>
    <lineage>
        <taxon>Eukaryota</taxon>
        <taxon>Fungi</taxon>
        <taxon>Dikarya</taxon>
        <taxon>Ascomycota</taxon>
        <taxon>Pezizomycotina</taxon>
        <taxon>Eurotiomycetes</taxon>
        <taxon>Eurotiomycetidae</taxon>
        <taxon>Eurotiales</taxon>
        <taxon>Aspergillaceae</taxon>
        <taxon>Penicillium</taxon>
    </lineage>
</organism>
<name>A0A9W9JN78_9EURO</name>
<dbReference type="AlphaFoldDB" id="A0A9W9JN78"/>
<sequence>MFEIKLLGLPEKPEVVIGTVSAETTAGNQFSLLFEDRGLCVDMSYKPRQTALLTAAQQNQG</sequence>
<proteinExistence type="predicted"/>
<protein>
    <submittedName>
        <fullName evidence="1">Uncharacterized protein</fullName>
    </submittedName>
</protein>
<dbReference type="Gene3D" id="3.40.50.720">
    <property type="entry name" value="NAD(P)-binding Rossmann-like Domain"/>
    <property type="match status" value="1"/>
</dbReference>
<keyword evidence="2" id="KW-1185">Reference proteome</keyword>
<dbReference type="OrthoDB" id="204377at2759"/>
<evidence type="ECO:0000313" key="2">
    <source>
        <dbReference type="Proteomes" id="UP001150879"/>
    </source>
</evidence>